<comment type="caution">
    <text evidence="2">The sequence shown here is derived from an EMBL/GenBank/DDBJ whole genome shotgun (WGS) entry which is preliminary data.</text>
</comment>
<feature type="region of interest" description="Disordered" evidence="1">
    <location>
        <begin position="1"/>
        <end position="26"/>
    </location>
</feature>
<evidence type="ECO:0000256" key="1">
    <source>
        <dbReference type="SAM" id="MobiDB-lite"/>
    </source>
</evidence>
<gene>
    <name evidence="2" type="ORF">G6F50_014979</name>
</gene>
<evidence type="ECO:0000313" key="2">
    <source>
        <dbReference type="EMBL" id="KAG1536810.1"/>
    </source>
</evidence>
<dbReference type="Proteomes" id="UP000740926">
    <property type="component" value="Unassembled WGS sequence"/>
</dbReference>
<dbReference type="AlphaFoldDB" id="A0A9P6Y0Q3"/>
<evidence type="ECO:0000313" key="3">
    <source>
        <dbReference type="Proteomes" id="UP000740926"/>
    </source>
</evidence>
<sequence>MRQRGLDAGGGVQARQDVGQRHAHLQRAGPGFAVAAAGDAHQAAHALDQEVVAGPRGVGAGLAEAGDGAVHQARVARFKRGVVQAVGLQPADLEVLDQHIALRRQRRDEPLAVVRGDIDGNRLLVAVGAREIGGLRHLAPLRVADPRRPPAAGVVADSGPFDLDDLRAQIRQQLAGPGAGQHA</sequence>
<dbReference type="EMBL" id="JAANIU010007746">
    <property type="protein sequence ID" value="KAG1536810.1"/>
    <property type="molecule type" value="Genomic_DNA"/>
</dbReference>
<keyword evidence="3" id="KW-1185">Reference proteome</keyword>
<accession>A0A9P6Y0Q3</accession>
<proteinExistence type="predicted"/>
<name>A0A9P6Y0Q3_9FUNG</name>
<reference evidence="2 3" key="1">
    <citation type="journal article" date="2020" name="Microb. Genom.">
        <title>Genetic diversity of clinical and environmental Mucorales isolates obtained from an investigation of mucormycosis cases among solid organ transplant recipients.</title>
        <authorList>
            <person name="Nguyen M.H."/>
            <person name="Kaul D."/>
            <person name="Muto C."/>
            <person name="Cheng S.J."/>
            <person name="Richter R.A."/>
            <person name="Bruno V.M."/>
            <person name="Liu G."/>
            <person name="Beyhan S."/>
            <person name="Sundermann A.J."/>
            <person name="Mounaud S."/>
            <person name="Pasculle A.W."/>
            <person name="Nierman W.C."/>
            <person name="Driscoll E."/>
            <person name="Cumbie R."/>
            <person name="Clancy C.J."/>
            <person name="Dupont C.L."/>
        </authorList>
    </citation>
    <scope>NUCLEOTIDE SEQUENCE [LARGE SCALE GENOMIC DNA]</scope>
    <source>
        <strain evidence="2 3">GL24</strain>
    </source>
</reference>
<organism evidence="2 3">
    <name type="scientific">Rhizopus delemar</name>
    <dbReference type="NCBI Taxonomy" id="936053"/>
    <lineage>
        <taxon>Eukaryota</taxon>
        <taxon>Fungi</taxon>
        <taxon>Fungi incertae sedis</taxon>
        <taxon>Mucoromycota</taxon>
        <taxon>Mucoromycotina</taxon>
        <taxon>Mucoromycetes</taxon>
        <taxon>Mucorales</taxon>
        <taxon>Mucorineae</taxon>
        <taxon>Rhizopodaceae</taxon>
        <taxon>Rhizopus</taxon>
    </lineage>
</organism>
<protein>
    <submittedName>
        <fullName evidence="2">Uncharacterized protein</fullName>
    </submittedName>
</protein>